<organism evidence="1 2">
    <name type="scientific">Scophthalmus maximus</name>
    <name type="common">Turbot</name>
    <name type="synonym">Psetta maxima</name>
    <dbReference type="NCBI Taxonomy" id="52904"/>
    <lineage>
        <taxon>Eukaryota</taxon>
        <taxon>Metazoa</taxon>
        <taxon>Chordata</taxon>
        <taxon>Craniata</taxon>
        <taxon>Vertebrata</taxon>
        <taxon>Euteleostomi</taxon>
        <taxon>Actinopterygii</taxon>
        <taxon>Neopterygii</taxon>
        <taxon>Teleostei</taxon>
        <taxon>Neoteleostei</taxon>
        <taxon>Acanthomorphata</taxon>
        <taxon>Carangaria</taxon>
        <taxon>Pleuronectiformes</taxon>
        <taxon>Pleuronectoidei</taxon>
        <taxon>Scophthalmidae</taxon>
        <taxon>Scophthalmus</taxon>
    </lineage>
</organism>
<proteinExistence type="predicted"/>
<dbReference type="AlphaFoldDB" id="A0A6A4TRY1"/>
<accession>A0A6A4TRY1</accession>
<dbReference type="EMBL" id="VEVO01000003">
    <property type="protein sequence ID" value="KAF0044792.1"/>
    <property type="molecule type" value="Genomic_DNA"/>
</dbReference>
<evidence type="ECO:0000313" key="2">
    <source>
        <dbReference type="Proteomes" id="UP000438429"/>
    </source>
</evidence>
<protein>
    <submittedName>
        <fullName evidence="1">Uncharacterized protein</fullName>
    </submittedName>
</protein>
<gene>
    <name evidence="1" type="ORF">F2P81_003950</name>
</gene>
<sequence length="90" mass="9871">MCSLSQSAADNTALAVVLYKATDDPVITNPAADVRATVGTLVSLPKQLCHQRWVVFPAMMDDSDKFCHPHQPTQLLDPEVVVRVVLNIEK</sequence>
<reference evidence="1 2" key="1">
    <citation type="submission" date="2019-06" db="EMBL/GenBank/DDBJ databases">
        <title>Draft genomes of female and male turbot (Scophthalmus maximus).</title>
        <authorList>
            <person name="Xu H."/>
            <person name="Xu X.-W."/>
            <person name="Shao C."/>
            <person name="Chen S."/>
        </authorList>
    </citation>
    <scope>NUCLEOTIDE SEQUENCE [LARGE SCALE GENOMIC DNA]</scope>
    <source>
        <strain evidence="1">Ysfricsl-2016a</strain>
        <tissue evidence="1">Blood</tissue>
    </source>
</reference>
<evidence type="ECO:0000313" key="1">
    <source>
        <dbReference type="EMBL" id="KAF0044792.1"/>
    </source>
</evidence>
<dbReference type="Proteomes" id="UP000438429">
    <property type="component" value="Unassembled WGS sequence"/>
</dbReference>
<name>A0A6A4TRY1_SCOMX</name>
<comment type="caution">
    <text evidence="1">The sequence shown here is derived from an EMBL/GenBank/DDBJ whole genome shotgun (WGS) entry which is preliminary data.</text>
</comment>